<dbReference type="PANTHER" id="PTHR31827:SF1">
    <property type="entry name" value="EMB|CAB89363.1"/>
    <property type="match status" value="1"/>
</dbReference>
<dbReference type="EMBL" id="JAGDFM010000154">
    <property type="protein sequence ID" value="KAG7384184.1"/>
    <property type="molecule type" value="Genomic_DNA"/>
</dbReference>
<proteinExistence type="predicted"/>
<comment type="caution">
    <text evidence="2">The sequence shown here is derived from an EMBL/GenBank/DDBJ whole genome shotgun (WGS) entry which is preliminary data.</text>
</comment>
<organism evidence="2 3">
    <name type="scientific">Phytophthora pseudosyringae</name>
    <dbReference type="NCBI Taxonomy" id="221518"/>
    <lineage>
        <taxon>Eukaryota</taxon>
        <taxon>Sar</taxon>
        <taxon>Stramenopiles</taxon>
        <taxon>Oomycota</taxon>
        <taxon>Peronosporomycetes</taxon>
        <taxon>Peronosporales</taxon>
        <taxon>Peronosporaceae</taxon>
        <taxon>Phytophthora</taxon>
    </lineage>
</organism>
<dbReference type="PANTHER" id="PTHR31827">
    <property type="entry name" value="EMB|CAB89363.1"/>
    <property type="match status" value="1"/>
</dbReference>
<feature type="compositionally biased region" description="Basic and acidic residues" evidence="1">
    <location>
        <begin position="63"/>
        <end position="81"/>
    </location>
</feature>
<reference evidence="2" key="1">
    <citation type="submission" date="2021-02" db="EMBL/GenBank/DDBJ databases">
        <authorList>
            <person name="Palmer J.M."/>
        </authorList>
    </citation>
    <scope>NUCLEOTIDE SEQUENCE</scope>
    <source>
        <strain evidence="2">SCRP734</strain>
    </source>
</reference>
<feature type="compositionally biased region" description="Polar residues" evidence="1">
    <location>
        <begin position="190"/>
        <end position="199"/>
    </location>
</feature>
<evidence type="ECO:0000313" key="3">
    <source>
        <dbReference type="Proteomes" id="UP000694044"/>
    </source>
</evidence>
<accession>A0A8T1VX95</accession>
<feature type="compositionally biased region" description="Basic and acidic residues" evidence="1">
    <location>
        <begin position="200"/>
        <end position="214"/>
    </location>
</feature>
<feature type="region of interest" description="Disordered" evidence="1">
    <location>
        <begin position="112"/>
        <end position="162"/>
    </location>
</feature>
<dbReference type="OrthoDB" id="97588at2759"/>
<sequence>MNVRKQETRLEHAESASNGIDSAFTTMVQRWLVKGSNGKWQLPVSTSKRQANGKKLPSASRKRQLEQSKRPTKKLKSDTIKDTPVEAVSALHIHHKLAMDFLERSKTCSRAGVKSKTLETSGSHPSSSRQRQRAAADVPCSTTCKDERPRSSGTDVKEEHARVECASSIQAKTCKRTRVLVLNRKVSPLSRGSNDTNAGSDERSAPPLKYERGFKKSRSQPASGILDSGDSPKAKAKAEVAVESGQVARTKHSPADGIPMLCNGQRKCKKEGCYKAAYQRGLCPAHGGRNKCRAEGCKNYAYAQGLCQAHGAGKPHAVGNSTAERAAGEIKTGAVKQPPKLVQVADHNDSSDGRSSASSAKTTSRNTALKTEESTSSSTTESQLTPAAADAWHSSDLPKLFRSASCKRTAASAKSEKGDYAALEEKPSISQPPIRVTSSQANATVCKVRGCKQSVASEGFCQTHVKRKRCREEGCTNLAVKGSGGLCSCHARRKACAEDGCTKKARLRGRCSEHGGKYFCREEGCGKTAYLRGLCGMHLRESQDPAA</sequence>
<protein>
    <recommendedName>
        <fullName evidence="4">WRKY transcription factor 19</fullName>
    </recommendedName>
</protein>
<dbReference type="Proteomes" id="UP000694044">
    <property type="component" value="Unassembled WGS sequence"/>
</dbReference>
<evidence type="ECO:0008006" key="4">
    <source>
        <dbReference type="Google" id="ProtNLM"/>
    </source>
</evidence>
<name>A0A8T1VX95_9STRA</name>
<evidence type="ECO:0000256" key="1">
    <source>
        <dbReference type="SAM" id="MobiDB-lite"/>
    </source>
</evidence>
<feature type="region of interest" description="Disordered" evidence="1">
    <location>
        <begin position="188"/>
        <end position="233"/>
    </location>
</feature>
<feature type="region of interest" description="Disordered" evidence="1">
    <location>
        <begin position="330"/>
        <end position="391"/>
    </location>
</feature>
<keyword evidence="3" id="KW-1185">Reference proteome</keyword>
<evidence type="ECO:0000313" key="2">
    <source>
        <dbReference type="EMBL" id="KAG7384184.1"/>
    </source>
</evidence>
<feature type="compositionally biased region" description="Low complexity" evidence="1">
    <location>
        <begin position="353"/>
        <end position="382"/>
    </location>
</feature>
<dbReference type="AlphaFoldDB" id="A0A8T1VX95"/>
<feature type="compositionally biased region" description="Basic and acidic residues" evidence="1">
    <location>
        <begin position="144"/>
        <end position="162"/>
    </location>
</feature>
<feature type="region of interest" description="Disordered" evidence="1">
    <location>
        <begin position="40"/>
        <end position="81"/>
    </location>
</feature>
<gene>
    <name evidence="2" type="ORF">PHYPSEUDO_002872</name>
</gene>
<feature type="compositionally biased region" description="Polar residues" evidence="1">
    <location>
        <begin position="118"/>
        <end position="129"/>
    </location>
</feature>